<feature type="transmembrane region" description="Helical" evidence="7">
    <location>
        <begin position="14"/>
        <end position="32"/>
    </location>
</feature>
<feature type="transmembrane region" description="Helical" evidence="7">
    <location>
        <begin position="368"/>
        <end position="390"/>
    </location>
</feature>
<feature type="transmembrane region" description="Helical" evidence="7">
    <location>
        <begin position="281"/>
        <end position="301"/>
    </location>
</feature>
<dbReference type="CDD" id="cd17319">
    <property type="entry name" value="MFS_ExuT_GudP_like"/>
    <property type="match status" value="1"/>
</dbReference>
<dbReference type="InterPro" id="IPR020846">
    <property type="entry name" value="MFS_dom"/>
</dbReference>
<evidence type="ECO:0000256" key="3">
    <source>
        <dbReference type="ARBA" id="ARBA00022692"/>
    </source>
</evidence>
<dbReference type="EMBL" id="CP029822">
    <property type="protein sequence ID" value="AZS50165.1"/>
    <property type="molecule type" value="Genomic_DNA"/>
</dbReference>
<feature type="transmembrane region" description="Helical" evidence="7">
    <location>
        <begin position="84"/>
        <end position="102"/>
    </location>
</feature>
<feature type="domain" description="Major facilitator superfamily (MFS) profile" evidence="8">
    <location>
        <begin position="18"/>
        <end position="426"/>
    </location>
</feature>
<dbReference type="PANTHER" id="PTHR43791:SF36">
    <property type="entry name" value="TRANSPORTER, PUTATIVE (AFU_ORTHOLOGUE AFUA_6G08340)-RELATED"/>
    <property type="match status" value="1"/>
</dbReference>
<feature type="transmembrane region" description="Helical" evidence="7">
    <location>
        <begin position="402"/>
        <end position="421"/>
    </location>
</feature>
<evidence type="ECO:0000256" key="6">
    <source>
        <dbReference type="ARBA" id="ARBA00023136"/>
    </source>
</evidence>
<name>A0A3S9XCQ2_9GAMM</name>
<dbReference type="PROSITE" id="PS50850">
    <property type="entry name" value="MFS"/>
    <property type="match status" value="1"/>
</dbReference>
<evidence type="ECO:0000313" key="10">
    <source>
        <dbReference type="Proteomes" id="UP000273143"/>
    </source>
</evidence>
<dbReference type="Proteomes" id="UP000273143">
    <property type="component" value="Chromosome"/>
</dbReference>
<evidence type="ECO:0000256" key="1">
    <source>
        <dbReference type="ARBA" id="ARBA00004141"/>
    </source>
</evidence>
<accession>A0A3S9XCQ2</accession>
<dbReference type="Pfam" id="PF07690">
    <property type="entry name" value="MFS_1"/>
    <property type="match status" value="1"/>
</dbReference>
<dbReference type="GO" id="GO:0005886">
    <property type="term" value="C:plasma membrane"/>
    <property type="evidence" value="ECO:0007669"/>
    <property type="project" value="TreeGrafter"/>
</dbReference>
<feature type="transmembrane region" description="Helical" evidence="7">
    <location>
        <begin position="177"/>
        <end position="199"/>
    </location>
</feature>
<feature type="transmembrane region" description="Helical" evidence="7">
    <location>
        <begin position="245"/>
        <end position="266"/>
    </location>
</feature>
<dbReference type="AlphaFoldDB" id="A0A3S9XCQ2"/>
<dbReference type="RefSeq" id="WP_127162314.1">
    <property type="nucleotide sequence ID" value="NZ_CP029822.1"/>
</dbReference>
<keyword evidence="3 7" id="KW-0812">Transmembrane</keyword>
<evidence type="ECO:0000256" key="2">
    <source>
        <dbReference type="ARBA" id="ARBA00022448"/>
    </source>
</evidence>
<evidence type="ECO:0000259" key="8">
    <source>
        <dbReference type="PROSITE" id="PS50850"/>
    </source>
</evidence>
<dbReference type="GO" id="GO:0022857">
    <property type="term" value="F:transmembrane transporter activity"/>
    <property type="evidence" value="ECO:0007669"/>
    <property type="project" value="InterPro"/>
</dbReference>
<dbReference type="Gene3D" id="1.20.1250.20">
    <property type="entry name" value="MFS general substrate transporter like domains"/>
    <property type="match status" value="2"/>
</dbReference>
<feature type="transmembrane region" description="Helical" evidence="7">
    <location>
        <begin position="142"/>
        <end position="165"/>
    </location>
</feature>
<keyword evidence="2" id="KW-0813">Transport</keyword>
<organism evidence="9 10">
    <name type="scientific">Entomomonas moraniae</name>
    <dbReference type="NCBI Taxonomy" id="2213226"/>
    <lineage>
        <taxon>Bacteria</taxon>
        <taxon>Pseudomonadati</taxon>
        <taxon>Pseudomonadota</taxon>
        <taxon>Gammaproteobacteria</taxon>
        <taxon>Pseudomonadales</taxon>
        <taxon>Pseudomonadaceae</taxon>
        <taxon>Entomomonas</taxon>
    </lineage>
</organism>
<sequence length="427" mass="47653">MNDVLVSPQTIRKITWRLVPLLLICYVFAHLDRVNIGFAKASMSLDLHLNDAMYGFGAGLFFISYMIFGVPSNMLLEKFGPKRWIACMMLFWGVTSTAMMFAQNSTHFYILRFLLGVAEAGFFPSIIVYINRWFPSRSRGKITAMFTLAVPLASVLGAPLSGWIIQTFHASANLHGWQWMLMLEGVPVILLGIIILCYLPDKFSRVTWLSEKEKQLLNKELNFEENKKIEHSQESFICFLKDPKLLVLFGVYSAVMLGMNAVNFWMPDLIGNTGVDNKTNVGLLTAIPWFLACIFMVATGASADRHNERRWHLIIPLLMVTIGFIGAGIFYNNLYILMIFLCIATMGTGTSLPMFWQIPPAFLTAKNVAIGVAFISSLGNLASFLAPYLIGWVKNYTGSASIGLYILAILIALGASLLLLIPAKTLK</sequence>
<gene>
    <name evidence="9" type="ORF">DM558_04960</name>
</gene>
<reference evidence="10" key="1">
    <citation type="submission" date="2018-06" db="EMBL/GenBank/DDBJ databases">
        <title>Complete genome of Pseudomonas insecticola strain QZS01.</title>
        <authorList>
            <person name="Wang J."/>
            <person name="Su Q."/>
        </authorList>
    </citation>
    <scope>NUCLEOTIDE SEQUENCE [LARGE SCALE GENOMIC DNA]</scope>
    <source>
        <strain evidence="10">QZS01</strain>
    </source>
</reference>
<keyword evidence="10" id="KW-1185">Reference proteome</keyword>
<dbReference type="FunFam" id="1.20.1250.20:FF:000018">
    <property type="entry name" value="MFS transporter permease"/>
    <property type="match status" value="1"/>
</dbReference>
<comment type="subcellular location">
    <subcellularLocation>
        <location evidence="1">Membrane</location>
        <topology evidence="1">Multi-pass membrane protein</topology>
    </subcellularLocation>
</comment>
<feature type="transmembrane region" description="Helical" evidence="7">
    <location>
        <begin position="108"/>
        <end position="130"/>
    </location>
</feature>
<evidence type="ECO:0000256" key="7">
    <source>
        <dbReference type="SAM" id="Phobius"/>
    </source>
</evidence>
<dbReference type="KEGG" id="emo:DM558_04960"/>
<feature type="transmembrane region" description="Helical" evidence="7">
    <location>
        <begin position="313"/>
        <end position="331"/>
    </location>
</feature>
<keyword evidence="6 7" id="KW-0472">Membrane</keyword>
<dbReference type="InterPro" id="IPR011701">
    <property type="entry name" value="MFS"/>
</dbReference>
<evidence type="ECO:0000256" key="4">
    <source>
        <dbReference type="ARBA" id="ARBA00022797"/>
    </source>
</evidence>
<dbReference type="InterPro" id="IPR036259">
    <property type="entry name" value="MFS_trans_sf"/>
</dbReference>
<keyword evidence="5 7" id="KW-1133">Transmembrane helix</keyword>
<evidence type="ECO:0000256" key="5">
    <source>
        <dbReference type="ARBA" id="ARBA00022989"/>
    </source>
</evidence>
<feature type="transmembrane region" description="Helical" evidence="7">
    <location>
        <begin position="337"/>
        <end position="356"/>
    </location>
</feature>
<protein>
    <submittedName>
        <fullName evidence="9">MFS transporter</fullName>
    </submittedName>
</protein>
<feature type="transmembrane region" description="Helical" evidence="7">
    <location>
        <begin position="52"/>
        <end position="72"/>
    </location>
</feature>
<dbReference type="SUPFAM" id="SSF103473">
    <property type="entry name" value="MFS general substrate transporter"/>
    <property type="match status" value="1"/>
</dbReference>
<proteinExistence type="predicted"/>
<dbReference type="PANTHER" id="PTHR43791">
    <property type="entry name" value="PERMEASE-RELATED"/>
    <property type="match status" value="1"/>
</dbReference>
<evidence type="ECO:0000313" key="9">
    <source>
        <dbReference type="EMBL" id="AZS50165.1"/>
    </source>
</evidence>
<keyword evidence="4" id="KW-0058">Aromatic hydrocarbons catabolism</keyword>